<feature type="compositionally biased region" description="Low complexity" evidence="2">
    <location>
        <begin position="634"/>
        <end position="651"/>
    </location>
</feature>
<organism evidence="3 4">
    <name type="scientific">Prorocentrum cordatum</name>
    <dbReference type="NCBI Taxonomy" id="2364126"/>
    <lineage>
        <taxon>Eukaryota</taxon>
        <taxon>Sar</taxon>
        <taxon>Alveolata</taxon>
        <taxon>Dinophyceae</taxon>
        <taxon>Prorocentrales</taxon>
        <taxon>Prorocentraceae</taxon>
        <taxon>Prorocentrum</taxon>
    </lineage>
</organism>
<keyword evidence="1" id="KW-0175">Coiled coil</keyword>
<dbReference type="EMBL" id="CAUYUJ010014860">
    <property type="protein sequence ID" value="CAK0846973.1"/>
    <property type="molecule type" value="Genomic_DNA"/>
</dbReference>
<comment type="caution">
    <text evidence="3">The sequence shown here is derived from an EMBL/GenBank/DDBJ whole genome shotgun (WGS) entry which is preliminary data.</text>
</comment>
<evidence type="ECO:0000256" key="1">
    <source>
        <dbReference type="SAM" id="Coils"/>
    </source>
</evidence>
<feature type="region of interest" description="Disordered" evidence="2">
    <location>
        <begin position="1"/>
        <end position="250"/>
    </location>
</feature>
<evidence type="ECO:0000313" key="4">
    <source>
        <dbReference type="Proteomes" id="UP001189429"/>
    </source>
</evidence>
<protein>
    <submittedName>
        <fullName evidence="3">Uncharacterized protein</fullName>
    </submittedName>
</protein>
<name>A0ABN9TLZ3_9DINO</name>
<feature type="compositionally biased region" description="Low complexity" evidence="2">
    <location>
        <begin position="116"/>
        <end position="128"/>
    </location>
</feature>
<evidence type="ECO:0000256" key="2">
    <source>
        <dbReference type="SAM" id="MobiDB-lite"/>
    </source>
</evidence>
<keyword evidence="4" id="KW-1185">Reference proteome</keyword>
<reference evidence="3" key="1">
    <citation type="submission" date="2023-10" db="EMBL/GenBank/DDBJ databases">
        <authorList>
            <person name="Chen Y."/>
            <person name="Shah S."/>
            <person name="Dougan E. K."/>
            <person name="Thang M."/>
            <person name="Chan C."/>
        </authorList>
    </citation>
    <scope>NUCLEOTIDE SEQUENCE [LARGE SCALE GENOMIC DNA]</scope>
</reference>
<evidence type="ECO:0000313" key="3">
    <source>
        <dbReference type="EMBL" id="CAK0846973.1"/>
    </source>
</evidence>
<feature type="region of interest" description="Disordered" evidence="2">
    <location>
        <begin position="780"/>
        <end position="838"/>
    </location>
</feature>
<feature type="region of interest" description="Disordered" evidence="2">
    <location>
        <begin position="688"/>
        <end position="725"/>
    </location>
</feature>
<feature type="compositionally biased region" description="Low complexity" evidence="2">
    <location>
        <begin position="688"/>
        <end position="723"/>
    </location>
</feature>
<feature type="compositionally biased region" description="Low complexity" evidence="2">
    <location>
        <begin position="599"/>
        <end position="627"/>
    </location>
</feature>
<sequence>MHELPHPEDAIATSRSSGVSTELAAADDRCHHGLPKVSESSAGADDPGSLTDNGAGDGAGQGSLPQHANRDSCKPPQHPPGVHSSSCAAGDLTRTERLLQLQHSLPRQQPAVEGTAIPPRAAAEPAGPEQQDSSAAAGQVRQASGAALGKEACEDIRPPGPVAPGPCDQLRTWPQEAPEHAAAAAGSEPCHQGAGARLTAARARERAGGAREGSPQQLRLDGPACRKEPSEPAAAWRAPVDTGASAASTNVSGASTTASASAAPTDAADALDAAASCVGSERIRSCLRAEIERLQRQSRIELRAEACPEAAAPAHAPAASPRQDPLSGCLEQVLAELASERSEREAVAAAVVRLEKRLAEGVASISEVAAARVATDSATDTMMGALRGCVDELRDQCGWPPKSATPWSRQLASTMGEAIVRQQREIEELRGYVESARAQQDEQQRHARALASRMDEMEEHTKRVDREVAALEKSCSSRQSKLEFSVQALQESVAKLRVCKEESDSVVGLTATVQAVQSQLRNIQGECGQFRSAVAALSEQQQRLQQAPTPARQATAAKHDTEMMQALCSVLERQQQLQDAHQRQESDLAALRGALLEGEAGEGSAAPAAPAAERASGAEQAASGSPAPELPGVRPRTSAAPTAADAPAGRAEAARQVEPLGALQAELGAVAGSVSRLAAQVEHLRSCRSSPCSSLSPHATPHKPSLSGAPAQSPAAQEPQGSQGAEVCRQLSAAMEAAGSPAAPPAIASGPGPTAACAVEGAQALREQLAVLMAKVRQLPPAGEPPGGAGGEVAGSMGKQDAGKQQGPAVPPGFDTLQARVSSCVPSASGEKKAPSPRKWLTEPLAVAVGRFSSGTPGSLASSPRSVINAAGA</sequence>
<feature type="coiled-coil region" evidence="1">
    <location>
        <begin position="419"/>
        <end position="474"/>
    </location>
</feature>
<feature type="region of interest" description="Disordered" evidence="2">
    <location>
        <begin position="599"/>
        <end position="653"/>
    </location>
</feature>
<feature type="region of interest" description="Disordered" evidence="2">
    <location>
        <begin position="852"/>
        <end position="873"/>
    </location>
</feature>
<proteinExistence type="predicted"/>
<gene>
    <name evidence="3" type="ORF">PCOR1329_LOCUS40317</name>
</gene>
<feature type="compositionally biased region" description="Polar residues" evidence="2">
    <location>
        <begin position="853"/>
        <end position="866"/>
    </location>
</feature>
<dbReference type="Proteomes" id="UP001189429">
    <property type="component" value="Unassembled WGS sequence"/>
</dbReference>
<accession>A0ABN9TLZ3</accession>